<organism evidence="1 2">
    <name type="scientific">Vespula maculifrons</name>
    <name type="common">Eastern yellow jacket</name>
    <name type="synonym">Wasp</name>
    <dbReference type="NCBI Taxonomy" id="7453"/>
    <lineage>
        <taxon>Eukaryota</taxon>
        <taxon>Metazoa</taxon>
        <taxon>Ecdysozoa</taxon>
        <taxon>Arthropoda</taxon>
        <taxon>Hexapoda</taxon>
        <taxon>Insecta</taxon>
        <taxon>Pterygota</taxon>
        <taxon>Neoptera</taxon>
        <taxon>Endopterygota</taxon>
        <taxon>Hymenoptera</taxon>
        <taxon>Apocrita</taxon>
        <taxon>Aculeata</taxon>
        <taxon>Vespoidea</taxon>
        <taxon>Vespidae</taxon>
        <taxon>Vespinae</taxon>
        <taxon>Vespula</taxon>
    </lineage>
</organism>
<name>A0ABD2CS84_VESMC</name>
<gene>
    <name evidence="1" type="ORF">V1477_003847</name>
</gene>
<accession>A0ABD2CS84</accession>
<evidence type="ECO:0000313" key="2">
    <source>
        <dbReference type="Proteomes" id="UP001607303"/>
    </source>
</evidence>
<sequence length="99" mass="12060">MSYFNSEIHSNDCTNQHIHSVIIAFFSYVDTDQNRSVHKSIIIYYDERLRCDAIACISRKYQNFFENDRRLNYRTKYLRKFIFFSNKTIKNDFSMSINF</sequence>
<dbReference type="AlphaFoldDB" id="A0ABD2CS84"/>
<proteinExistence type="predicted"/>
<keyword evidence="2" id="KW-1185">Reference proteome</keyword>
<protein>
    <submittedName>
        <fullName evidence="1">Uncharacterized protein</fullName>
    </submittedName>
</protein>
<dbReference type="EMBL" id="JAYRBN010000034">
    <property type="protein sequence ID" value="KAL2747952.1"/>
    <property type="molecule type" value="Genomic_DNA"/>
</dbReference>
<dbReference type="Proteomes" id="UP001607303">
    <property type="component" value="Unassembled WGS sequence"/>
</dbReference>
<reference evidence="1 2" key="1">
    <citation type="journal article" date="2024" name="Ann. Entomol. Soc. Am.">
        <title>Genomic analyses of the southern and eastern yellowjacket wasps (Hymenoptera: Vespidae) reveal evolutionary signatures of social life.</title>
        <authorList>
            <person name="Catto M.A."/>
            <person name="Caine P.B."/>
            <person name="Orr S.E."/>
            <person name="Hunt B.G."/>
            <person name="Goodisman M.A.D."/>
        </authorList>
    </citation>
    <scope>NUCLEOTIDE SEQUENCE [LARGE SCALE GENOMIC DNA]</scope>
    <source>
        <strain evidence="1">232</strain>
        <tissue evidence="1">Head and thorax</tissue>
    </source>
</reference>
<comment type="caution">
    <text evidence="1">The sequence shown here is derived from an EMBL/GenBank/DDBJ whole genome shotgun (WGS) entry which is preliminary data.</text>
</comment>
<evidence type="ECO:0000313" key="1">
    <source>
        <dbReference type="EMBL" id="KAL2747952.1"/>
    </source>
</evidence>